<evidence type="ECO:0000256" key="7">
    <source>
        <dbReference type="NCBIfam" id="TIGR00487"/>
    </source>
</evidence>
<dbReference type="Proteomes" id="UP000178127">
    <property type="component" value="Unassembled WGS sequence"/>
</dbReference>
<evidence type="ECO:0000256" key="4">
    <source>
        <dbReference type="ARBA" id="ARBA00022741"/>
    </source>
</evidence>
<keyword evidence="3 8" id="KW-0396">Initiation factor</keyword>
<keyword evidence="5 8" id="KW-0648">Protein biosynthesis</keyword>
<dbReference type="InterPro" id="IPR036925">
    <property type="entry name" value="TIF_IF2_dom3_sf"/>
</dbReference>
<dbReference type="InterPro" id="IPR005225">
    <property type="entry name" value="Small_GTP-bd"/>
</dbReference>
<dbReference type="PROSITE" id="PS51722">
    <property type="entry name" value="G_TR_2"/>
    <property type="match status" value="1"/>
</dbReference>
<dbReference type="Gene3D" id="2.40.30.10">
    <property type="entry name" value="Translation factors"/>
    <property type="match status" value="2"/>
</dbReference>
<evidence type="ECO:0000259" key="9">
    <source>
        <dbReference type="PROSITE" id="PS51722"/>
    </source>
</evidence>
<evidence type="ECO:0000256" key="6">
    <source>
        <dbReference type="ARBA" id="ARBA00023134"/>
    </source>
</evidence>
<dbReference type="SUPFAM" id="SSF50447">
    <property type="entry name" value="Translation proteins"/>
    <property type="match status" value="2"/>
</dbReference>
<dbReference type="STRING" id="1802620.A3D91_00675"/>
<evidence type="ECO:0000313" key="10">
    <source>
        <dbReference type="EMBL" id="OGC54396.1"/>
    </source>
</evidence>
<dbReference type="AlphaFoldDB" id="A0A1F4VB18"/>
<feature type="domain" description="Tr-type G" evidence="9">
    <location>
        <begin position="13"/>
        <end position="181"/>
    </location>
</feature>
<evidence type="ECO:0000256" key="2">
    <source>
        <dbReference type="ARBA" id="ARBA00020675"/>
    </source>
</evidence>
<keyword evidence="6" id="KW-0342">GTP-binding</keyword>
<evidence type="ECO:0000256" key="1">
    <source>
        <dbReference type="ARBA" id="ARBA00007733"/>
    </source>
</evidence>
<protein>
    <recommendedName>
        <fullName evidence="2 7">Translation initiation factor IF-2</fullName>
    </recommendedName>
</protein>
<dbReference type="FunFam" id="3.40.50.300:FF:000019">
    <property type="entry name" value="Translation initiation factor IF-2"/>
    <property type="match status" value="1"/>
</dbReference>
<dbReference type="InterPro" id="IPR044145">
    <property type="entry name" value="IF2_II"/>
</dbReference>
<dbReference type="SUPFAM" id="SSF52540">
    <property type="entry name" value="P-loop containing nucleoside triphosphate hydrolases"/>
    <property type="match status" value="1"/>
</dbReference>
<keyword evidence="4" id="KW-0547">Nucleotide-binding</keyword>
<evidence type="ECO:0000313" key="11">
    <source>
        <dbReference type="Proteomes" id="UP000178127"/>
    </source>
</evidence>
<dbReference type="NCBIfam" id="TIGR00231">
    <property type="entry name" value="small_GTP"/>
    <property type="match status" value="1"/>
</dbReference>
<dbReference type="FunFam" id="3.40.50.10050:FF:000001">
    <property type="entry name" value="Translation initiation factor IF-2"/>
    <property type="match status" value="1"/>
</dbReference>
<dbReference type="Pfam" id="PF00009">
    <property type="entry name" value="GTP_EFTU"/>
    <property type="match status" value="1"/>
</dbReference>
<dbReference type="InterPro" id="IPR023115">
    <property type="entry name" value="TIF_IF2_dom3"/>
</dbReference>
<comment type="similarity">
    <text evidence="1 8">Belongs to the TRAFAC class translation factor GTPase superfamily. Classic translation factor GTPase family. IF-2 subfamily.</text>
</comment>
<dbReference type="EMBL" id="MEVD01000003">
    <property type="protein sequence ID" value="OGC54396.1"/>
    <property type="molecule type" value="Genomic_DNA"/>
</dbReference>
<dbReference type="SUPFAM" id="SSF52156">
    <property type="entry name" value="Initiation factor IF2/eIF5b, domain 3"/>
    <property type="match status" value="1"/>
</dbReference>
<dbReference type="PANTHER" id="PTHR43381">
    <property type="entry name" value="TRANSLATION INITIATION FACTOR IF-2-RELATED"/>
    <property type="match status" value="1"/>
</dbReference>
<organism evidence="10 11">
    <name type="scientific">candidate division WWE3 bacterium RIFCSPHIGHO2_02_FULL_38_14</name>
    <dbReference type="NCBI Taxonomy" id="1802620"/>
    <lineage>
        <taxon>Bacteria</taxon>
        <taxon>Katanobacteria</taxon>
    </lineage>
</organism>
<dbReference type="InterPro" id="IPR015760">
    <property type="entry name" value="TIF_IF2"/>
</dbReference>
<dbReference type="InterPro" id="IPR053905">
    <property type="entry name" value="EF-G-like_DII"/>
</dbReference>
<dbReference type="InterPro" id="IPR027417">
    <property type="entry name" value="P-loop_NTPase"/>
</dbReference>
<evidence type="ECO:0000256" key="8">
    <source>
        <dbReference type="RuleBase" id="RU000644"/>
    </source>
</evidence>
<reference evidence="10 11" key="1">
    <citation type="journal article" date="2016" name="Nat. Commun.">
        <title>Thousands of microbial genomes shed light on interconnected biogeochemical processes in an aquifer system.</title>
        <authorList>
            <person name="Anantharaman K."/>
            <person name="Brown C.T."/>
            <person name="Hug L.A."/>
            <person name="Sharon I."/>
            <person name="Castelle C.J."/>
            <person name="Probst A.J."/>
            <person name="Thomas B.C."/>
            <person name="Singh A."/>
            <person name="Wilkins M.J."/>
            <person name="Karaoz U."/>
            <person name="Brodie E.L."/>
            <person name="Williams K.H."/>
            <person name="Hubbard S.S."/>
            <person name="Banfield J.F."/>
        </authorList>
    </citation>
    <scope>NUCLEOTIDE SEQUENCE [LARGE SCALE GENOMIC DNA]</scope>
</reference>
<gene>
    <name evidence="10" type="ORF">A3D91_00675</name>
</gene>
<dbReference type="GO" id="GO:0003924">
    <property type="term" value="F:GTPase activity"/>
    <property type="evidence" value="ECO:0007669"/>
    <property type="project" value="InterPro"/>
</dbReference>
<dbReference type="InterPro" id="IPR000795">
    <property type="entry name" value="T_Tr_GTP-bd_dom"/>
</dbReference>
<proteinExistence type="inferred from homology"/>
<accession>A0A1F4VB18</accession>
<dbReference type="PANTHER" id="PTHR43381:SF5">
    <property type="entry name" value="TR-TYPE G DOMAIN-CONTAINING PROTEIN"/>
    <property type="match status" value="1"/>
</dbReference>
<evidence type="ECO:0000256" key="5">
    <source>
        <dbReference type="ARBA" id="ARBA00022917"/>
    </source>
</evidence>
<dbReference type="InterPro" id="IPR000178">
    <property type="entry name" value="TF_IF2_bacterial-like"/>
</dbReference>
<comment type="function">
    <text evidence="8">One of the essential components for the initiation of protein synthesis. Protects formylmethionyl-tRNA from spontaneous hydrolysis and promotes its binding to the 30S ribosomal subunits. Also involved in the hydrolysis of GTP during the formation of the 70S ribosomal complex.</text>
</comment>
<dbReference type="GO" id="GO:0005737">
    <property type="term" value="C:cytoplasm"/>
    <property type="evidence" value="ECO:0007669"/>
    <property type="project" value="UniProtKB-UniRule"/>
</dbReference>
<dbReference type="Pfam" id="PF11987">
    <property type="entry name" value="IF-2"/>
    <property type="match status" value="1"/>
</dbReference>
<name>A0A1F4VB18_UNCKA</name>
<sequence>MSETKVSTNEDFIRPPVVTVMGHVDHGKTSILDAIRHTNVQSKEYGGITQHIGAYQIVHNLHKITFIDTPGHAAFMKMRARGGRAADIVVLVVAADEGVKPQTKEAIYHARAANTSIIVALNKIDLPGADPQKVKQELAQENILVEDWGGDILCIEVSAKSGKNLDKLLDAILAVAEISNLKANPTGELEAVIIESKLDRKRGTVVSCIVKNGTLKVGDKVVASGYEAVVRSLMDDKGIILKEAPPSTPVEVLGFKETPNVGDLLVEKGSELEQLAVDESRVEIVGKNTKKMVGIIIRADSQGTLEAVKESLANLVTSSVGQSYSLKFLRCSTGDITDSDVMLASSANGVIVGFSVKLSSEIEDFAEEFKVQVKTYKTIYELIDDTKDLLEGTATEAEAKIKGRARVIKIFKLSSGDLIAGSKVIAGALKVESRISIYDKDPNDLTKEDIPLYTGIIRKLKKGKDEVKMVGKDNECGVLLKPQYNEIAEGMWIESR</sequence>
<dbReference type="PROSITE" id="PS01176">
    <property type="entry name" value="IF2"/>
    <property type="match status" value="1"/>
</dbReference>
<dbReference type="CDD" id="cd01887">
    <property type="entry name" value="IF2_eIF5B"/>
    <property type="match status" value="1"/>
</dbReference>
<dbReference type="CDD" id="cd03702">
    <property type="entry name" value="IF2_mtIF2_II"/>
    <property type="match status" value="1"/>
</dbReference>
<dbReference type="Pfam" id="PF22042">
    <property type="entry name" value="EF-G_D2"/>
    <property type="match status" value="1"/>
</dbReference>
<dbReference type="Gene3D" id="3.40.50.300">
    <property type="entry name" value="P-loop containing nucleotide triphosphate hydrolases"/>
    <property type="match status" value="1"/>
</dbReference>
<dbReference type="InterPro" id="IPR009000">
    <property type="entry name" value="Transl_B-barrel_sf"/>
</dbReference>
<dbReference type="GO" id="GO:0003743">
    <property type="term" value="F:translation initiation factor activity"/>
    <property type="evidence" value="ECO:0007669"/>
    <property type="project" value="UniProtKB-UniRule"/>
</dbReference>
<dbReference type="Gene3D" id="3.40.50.10050">
    <property type="entry name" value="Translation initiation factor IF- 2, domain 3"/>
    <property type="match status" value="1"/>
</dbReference>
<evidence type="ECO:0000256" key="3">
    <source>
        <dbReference type="ARBA" id="ARBA00022540"/>
    </source>
</evidence>
<dbReference type="NCBIfam" id="TIGR00487">
    <property type="entry name" value="IF-2"/>
    <property type="match status" value="1"/>
</dbReference>
<dbReference type="GO" id="GO:0005525">
    <property type="term" value="F:GTP binding"/>
    <property type="evidence" value="ECO:0007669"/>
    <property type="project" value="UniProtKB-KW"/>
</dbReference>
<comment type="caution">
    <text evidence="10">The sequence shown here is derived from an EMBL/GenBank/DDBJ whole genome shotgun (WGS) entry which is preliminary data.</text>
</comment>